<keyword evidence="2" id="KW-0460">Magnesium</keyword>
<evidence type="ECO:0000256" key="3">
    <source>
        <dbReference type="ARBA" id="ARBA00023239"/>
    </source>
</evidence>
<dbReference type="SFLD" id="SFLDS00005">
    <property type="entry name" value="Isoprenoid_Synthase_Type_I"/>
    <property type="match status" value="1"/>
</dbReference>
<dbReference type="EMBL" id="HG996474">
    <property type="protein sequence ID" value="CAG1835776.1"/>
    <property type="molecule type" value="Genomic_DNA"/>
</dbReference>
<dbReference type="PANTHER" id="PTHR31225">
    <property type="entry name" value="OS04G0344100 PROTEIN-RELATED"/>
    <property type="match status" value="1"/>
</dbReference>
<feature type="domain" description="Terpene synthase metal-binding" evidence="6">
    <location>
        <begin position="255"/>
        <end position="493"/>
    </location>
</feature>
<accession>A0A8D6ZUL6</accession>
<feature type="coiled-coil region" evidence="4">
    <location>
        <begin position="44"/>
        <end position="71"/>
    </location>
</feature>
<organism evidence="7">
    <name type="scientific">Musa acuminata subsp. malaccensis</name>
    <name type="common">Wild banana</name>
    <name type="synonym">Musa malaccensis</name>
    <dbReference type="NCBI Taxonomy" id="214687"/>
    <lineage>
        <taxon>Eukaryota</taxon>
        <taxon>Viridiplantae</taxon>
        <taxon>Streptophyta</taxon>
        <taxon>Embryophyta</taxon>
        <taxon>Tracheophyta</taxon>
        <taxon>Spermatophyta</taxon>
        <taxon>Magnoliopsida</taxon>
        <taxon>Liliopsida</taxon>
        <taxon>Zingiberales</taxon>
        <taxon>Musaceae</taxon>
        <taxon>Musa</taxon>
    </lineage>
</organism>
<dbReference type="CDD" id="cd00684">
    <property type="entry name" value="Terpene_cyclase_plant_C1"/>
    <property type="match status" value="1"/>
</dbReference>
<dbReference type="Gene3D" id="1.10.600.10">
    <property type="entry name" value="Farnesyl Diphosphate Synthase"/>
    <property type="match status" value="1"/>
</dbReference>
<evidence type="ECO:0000256" key="4">
    <source>
        <dbReference type="SAM" id="Coils"/>
    </source>
</evidence>
<dbReference type="InterPro" id="IPR036965">
    <property type="entry name" value="Terpene_synth_N_sf"/>
</dbReference>
<dbReference type="InterPro" id="IPR050148">
    <property type="entry name" value="Terpene_synthase-like"/>
</dbReference>
<evidence type="ECO:0000259" key="6">
    <source>
        <dbReference type="Pfam" id="PF03936"/>
    </source>
</evidence>
<dbReference type="SFLD" id="SFLDG01019">
    <property type="entry name" value="Terpene_Cyclase_Like_1_C_Termi"/>
    <property type="match status" value="1"/>
</dbReference>
<dbReference type="GO" id="GO:0010333">
    <property type="term" value="F:terpene synthase activity"/>
    <property type="evidence" value="ECO:0007669"/>
    <property type="project" value="InterPro"/>
</dbReference>
<dbReference type="InterPro" id="IPR008930">
    <property type="entry name" value="Terpenoid_cyclase/PrenylTrfase"/>
</dbReference>
<dbReference type="PANTHER" id="PTHR31225:SF93">
    <property type="entry name" value="ALPHA-HUMULENE_(-)-(E)-BETA-CARYOPHYLLENE SYNTHASE"/>
    <property type="match status" value="1"/>
</dbReference>
<dbReference type="GO" id="GO:0009507">
    <property type="term" value="C:chloroplast"/>
    <property type="evidence" value="ECO:0007669"/>
    <property type="project" value="UniProtKB-ARBA"/>
</dbReference>
<dbReference type="Gene3D" id="1.50.10.130">
    <property type="entry name" value="Terpene synthase, N-terminal domain"/>
    <property type="match status" value="1"/>
</dbReference>
<dbReference type="FunFam" id="1.50.10.130:FF:000001">
    <property type="entry name" value="Isoprene synthase, chloroplastic"/>
    <property type="match status" value="1"/>
</dbReference>
<dbReference type="InterPro" id="IPR005630">
    <property type="entry name" value="Terpene_synthase_metal-bd"/>
</dbReference>
<protein>
    <submittedName>
        <fullName evidence="7">(wild Malaysian banana) hypothetical protein</fullName>
    </submittedName>
</protein>
<reference evidence="7" key="1">
    <citation type="submission" date="2021-03" db="EMBL/GenBank/DDBJ databases">
        <authorList>
            <consortium name="Genoscope - CEA"/>
            <person name="William W."/>
        </authorList>
    </citation>
    <scope>NUCLEOTIDE SEQUENCE</scope>
    <source>
        <strain evidence="7">Doubled-haploid Pahang</strain>
    </source>
</reference>
<dbReference type="Pfam" id="PF03936">
    <property type="entry name" value="Terpene_synth_C"/>
    <property type="match status" value="1"/>
</dbReference>
<gene>
    <name evidence="7" type="ORF">GSMUA_237450.1</name>
</gene>
<dbReference type="InterPro" id="IPR044814">
    <property type="entry name" value="Terpene_cyclase_plant_C1"/>
</dbReference>
<evidence type="ECO:0000259" key="5">
    <source>
        <dbReference type="Pfam" id="PF01397"/>
    </source>
</evidence>
<dbReference type="GO" id="GO:0000287">
    <property type="term" value="F:magnesium ion binding"/>
    <property type="evidence" value="ECO:0007669"/>
    <property type="project" value="InterPro"/>
</dbReference>
<keyword evidence="1" id="KW-0479">Metal-binding</keyword>
<keyword evidence="4" id="KW-0175">Coiled coil</keyword>
<evidence type="ECO:0000256" key="2">
    <source>
        <dbReference type="ARBA" id="ARBA00022842"/>
    </source>
</evidence>
<sequence>MSSRCLVASGVEEVARKTSGYHPSVWGDYFITHVSPSSDAQDNHEWMEERSRELREQIKSMLQDYSDLLQTMQLIDAIQLLGVAYHFEKEISDALSKVYDADFNTHGLYEASLRFRLLRQHGYNISPDVFNKFKDEEGSFMSDLKGDVEGLLSLYNAAYLGTHGETILDEAISFTRSILTSMLSDLEPPLLSKVSLSLETPLFRRTKRLLTRNYISIYQEDATRNDVLLELAKLDFNLVQSLHREELKSLSIWWKDLALAKSLSFVRDRLVECYYWMLAVFSEPHYSRARVMTLKLGALTSIMDDIYDNYSTLEESRLLTDAIQRWEAQAVDQLPDYMKDYYLKLINNLEEMNDELAPEEKYRMLYLKEEIKILARFYFEESKWGVEGYVPTVEEHLRISMMTIAYPMLACASFVGMGDVATKEAFEWVTSYPTILKASSIIFRVVDDINSHELEQERGHTASTVECYMKQYDTDANEACKKLQVLVHDAWKDVNKECINPTAVPMPLLERVVNFSRSTEDLYKDIDSYTHSNTTMKDRITLLLVQPVPV</sequence>
<dbReference type="InterPro" id="IPR034741">
    <property type="entry name" value="Terpene_cyclase-like_1_C"/>
</dbReference>
<dbReference type="SUPFAM" id="SSF48239">
    <property type="entry name" value="Terpenoid cyclases/Protein prenyltransferases"/>
    <property type="match status" value="1"/>
</dbReference>
<name>A0A8D6ZUL6_MUSAM</name>
<proteinExistence type="predicted"/>
<evidence type="ECO:0000313" key="7">
    <source>
        <dbReference type="EMBL" id="CAG1835776.1"/>
    </source>
</evidence>
<dbReference type="Pfam" id="PF01397">
    <property type="entry name" value="Terpene_synth"/>
    <property type="match status" value="1"/>
</dbReference>
<dbReference type="AlphaFoldDB" id="A0A8D6ZUL6"/>
<dbReference type="GO" id="GO:0016102">
    <property type="term" value="P:diterpenoid biosynthetic process"/>
    <property type="evidence" value="ECO:0007669"/>
    <property type="project" value="InterPro"/>
</dbReference>
<dbReference type="SUPFAM" id="SSF48576">
    <property type="entry name" value="Terpenoid synthases"/>
    <property type="match status" value="1"/>
</dbReference>
<feature type="domain" description="Terpene synthase N-terminal" evidence="5">
    <location>
        <begin position="25"/>
        <end position="195"/>
    </location>
</feature>
<keyword evidence="3" id="KW-0456">Lyase</keyword>
<dbReference type="FunFam" id="1.10.600.10:FF:000007">
    <property type="entry name" value="Isoprene synthase, chloroplastic"/>
    <property type="match status" value="1"/>
</dbReference>
<evidence type="ECO:0000256" key="1">
    <source>
        <dbReference type="ARBA" id="ARBA00022723"/>
    </source>
</evidence>
<dbReference type="InterPro" id="IPR001906">
    <property type="entry name" value="Terpene_synth_N"/>
</dbReference>
<dbReference type="InterPro" id="IPR008949">
    <property type="entry name" value="Isoprenoid_synthase_dom_sf"/>
</dbReference>